<feature type="chain" id="PRO_5017636169" description="Bacterial surface antigen (D15) domain-containing protein" evidence="3">
    <location>
        <begin position="27"/>
        <end position="405"/>
    </location>
</feature>
<organism evidence="5 6">
    <name type="scientific">Deminuibacter soli</name>
    <dbReference type="NCBI Taxonomy" id="2291815"/>
    <lineage>
        <taxon>Bacteria</taxon>
        <taxon>Pseudomonadati</taxon>
        <taxon>Bacteroidota</taxon>
        <taxon>Chitinophagia</taxon>
        <taxon>Chitinophagales</taxon>
        <taxon>Chitinophagaceae</taxon>
        <taxon>Deminuibacter</taxon>
    </lineage>
</organism>
<sequence>MLTDRSSLRVCMVLLTIFACSVTVSAQSNASSDSLGRQRDIVDAIQRAFKPGSPIRSGENNKKLTQISVAPAFGYTLQTGLAGIITGNALIQSSKYPSQNISAINSYLAYTQYNQLLFNTESTIWTDNNKYNLIGDWRLLRYPSENYGLGSTTSINDHFTINYNYLRLHEAVLRNIGRNWYAGLGYQFDYHWGISESGVDTNKGATDFDRYGFRKNSISSGITLNLLQDTRTNPVNPRGGWYGKLVVRNNFTWLGSNSNWQSLLIDARKYIPVNHGKQVLALWSYNWFTLHGNPPYLDMPSLGWDTYNNTGRGYIQSRFQGKNMLYDEAEYRFNITANGLLGAVLFTNMHSFSQWPGGSFEKLNVGYGGGLRIKLNKFSNTNIAIDYGLGFQGSRGLFVNLGEVF</sequence>
<feature type="signal peptide" evidence="3">
    <location>
        <begin position="1"/>
        <end position="26"/>
    </location>
</feature>
<evidence type="ECO:0000313" key="6">
    <source>
        <dbReference type="Proteomes" id="UP000261284"/>
    </source>
</evidence>
<dbReference type="OrthoDB" id="621220at2"/>
<evidence type="ECO:0000256" key="3">
    <source>
        <dbReference type="SAM" id="SignalP"/>
    </source>
</evidence>
<keyword evidence="2" id="KW-0472">Membrane</keyword>
<gene>
    <name evidence="5" type="ORF">DXN05_15195</name>
</gene>
<reference evidence="5 6" key="1">
    <citation type="submission" date="2018-08" db="EMBL/GenBank/DDBJ databases">
        <title>Chitinophagaceae sp. K23C18032701, a novel bacterium isolated from forest soil.</title>
        <authorList>
            <person name="Wang C."/>
        </authorList>
    </citation>
    <scope>NUCLEOTIDE SEQUENCE [LARGE SCALE GENOMIC DNA]</scope>
    <source>
        <strain evidence="5 6">K23C18032701</strain>
    </source>
</reference>
<evidence type="ECO:0000256" key="1">
    <source>
        <dbReference type="ARBA" id="ARBA00004370"/>
    </source>
</evidence>
<dbReference type="Pfam" id="PF01103">
    <property type="entry name" value="Omp85"/>
    <property type="match status" value="1"/>
</dbReference>
<keyword evidence="6" id="KW-1185">Reference proteome</keyword>
<comment type="subcellular location">
    <subcellularLocation>
        <location evidence="1">Membrane</location>
    </subcellularLocation>
</comment>
<dbReference type="InterPro" id="IPR000184">
    <property type="entry name" value="Bac_surfAg_D15"/>
</dbReference>
<accession>A0A3E1NHK3</accession>
<evidence type="ECO:0000256" key="2">
    <source>
        <dbReference type="ARBA" id="ARBA00023136"/>
    </source>
</evidence>
<keyword evidence="3" id="KW-0732">Signal</keyword>
<dbReference type="Gene3D" id="2.40.160.50">
    <property type="entry name" value="membrane protein fhac: a member of the omp85/tpsb transporter family"/>
    <property type="match status" value="1"/>
</dbReference>
<dbReference type="Proteomes" id="UP000261284">
    <property type="component" value="Unassembled WGS sequence"/>
</dbReference>
<evidence type="ECO:0000259" key="4">
    <source>
        <dbReference type="Pfam" id="PF01103"/>
    </source>
</evidence>
<comment type="caution">
    <text evidence="5">The sequence shown here is derived from an EMBL/GenBank/DDBJ whole genome shotgun (WGS) entry which is preliminary data.</text>
</comment>
<evidence type="ECO:0000313" key="5">
    <source>
        <dbReference type="EMBL" id="RFM27362.1"/>
    </source>
</evidence>
<name>A0A3E1NHK3_9BACT</name>
<dbReference type="GO" id="GO:0019867">
    <property type="term" value="C:outer membrane"/>
    <property type="evidence" value="ECO:0007669"/>
    <property type="project" value="InterPro"/>
</dbReference>
<protein>
    <recommendedName>
        <fullName evidence="4">Bacterial surface antigen (D15) domain-containing protein</fullName>
    </recommendedName>
</protein>
<dbReference type="RefSeq" id="WP_116848120.1">
    <property type="nucleotide sequence ID" value="NZ_QTJU01000005.1"/>
</dbReference>
<dbReference type="AlphaFoldDB" id="A0A3E1NHK3"/>
<dbReference type="PROSITE" id="PS51257">
    <property type="entry name" value="PROKAR_LIPOPROTEIN"/>
    <property type="match status" value="1"/>
</dbReference>
<feature type="domain" description="Bacterial surface antigen (D15)" evidence="4">
    <location>
        <begin position="154"/>
        <end position="376"/>
    </location>
</feature>
<dbReference type="EMBL" id="QTJU01000005">
    <property type="protein sequence ID" value="RFM27362.1"/>
    <property type="molecule type" value="Genomic_DNA"/>
</dbReference>
<proteinExistence type="predicted"/>